<feature type="binding site" evidence="9">
    <location>
        <position position="159"/>
    </location>
    <ligand>
        <name>substrate</name>
    </ligand>
</feature>
<dbReference type="OrthoDB" id="10264777at2759"/>
<evidence type="ECO:0000256" key="10">
    <source>
        <dbReference type="PIRSR" id="PIRSR038994-3"/>
    </source>
</evidence>
<feature type="binding site" evidence="9">
    <location>
        <position position="301"/>
    </location>
    <ligand>
        <name>substrate</name>
    </ligand>
</feature>
<comment type="catalytic activity">
    <reaction evidence="7">
        <text>N-acetyl-D-glucosamine 6-phosphate + H2O = D-glucosamine 6-phosphate + acetate</text>
        <dbReference type="Rhea" id="RHEA:22936"/>
        <dbReference type="ChEBI" id="CHEBI:15377"/>
        <dbReference type="ChEBI" id="CHEBI:30089"/>
        <dbReference type="ChEBI" id="CHEBI:57513"/>
        <dbReference type="ChEBI" id="CHEBI:58725"/>
        <dbReference type="EC" id="3.5.1.25"/>
    </reaction>
</comment>
<dbReference type="Gene3D" id="3.20.20.140">
    <property type="entry name" value="Metal-dependent hydrolases"/>
    <property type="match status" value="1"/>
</dbReference>
<evidence type="ECO:0000256" key="4">
    <source>
        <dbReference type="ARBA" id="ARBA00022723"/>
    </source>
</evidence>
<reference evidence="12 13" key="1">
    <citation type="submission" date="2014-09" db="EMBL/GenBank/DDBJ databases">
        <authorList>
            <person name="Ellenberger Sabrina"/>
        </authorList>
    </citation>
    <scope>NUCLEOTIDE SEQUENCE [LARGE SCALE GENOMIC DNA]</scope>
    <source>
        <strain evidence="12 13">CBS 412.66</strain>
    </source>
</reference>
<dbReference type="PANTHER" id="PTHR11113:SF14">
    <property type="entry name" value="N-ACETYLGLUCOSAMINE-6-PHOSPHATE DEACETYLASE"/>
    <property type="match status" value="1"/>
</dbReference>
<evidence type="ECO:0000313" key="12">
    <source>
        <dbReference type="EMBL" id="CEP18187.1"/>
    </source>
</evidence>
<organism evidence="12 13">
    <name type="scientific">Parasitella parasitica</name>
    <dbReference type="NCBI Taxonomy" id="35722"/>
    <lineage>
        <taxon>Eukaryota</taxon>
        <taxon>Fungi</taxon>
        <taxon>Fungi incertae sedis</taxon>
        <taxon>Mucoromycota</taxon>
        <taxon>Mucoromycotina</taxon>
        <taxon>Mucoromycetes</taxon>
        <taxon>Mucorales</taxon>
        <taxon>Mucorineae</taxon>
        <taxon>Mucoraceae</taxon>
        <taxon>Parasitella</taxon>
    </lineage>
</organism>
<dbReference type="InterPro" id="IPR003764">
    <property type="entry name" value="GlcNAc_6-P_deAcase"/>
</dbReference>
<gene>
    <name evidence="12" type="primary">PARPA_12489.1 scaffold 45109</name>
</gene>
<dbReference type="EC" id="3.5.1.25" evidence="2"/>
<dbReference type="SUPFAM" id="SSF51338">
    <property type="entry name" value="Composite domain of metallo-dependent hydrolases"/>
    <property type="match status" value="1"/>
</dbReference>
<evidence type="ECO:0000256" key="5">
    <source>
        <dbReference type="ARBA" id="ARBA00022801"/>
    </source>
</evidence>
<dbReference type="PIRSF" id="PIRSF038994">
    <property type="entry name" value="NagA"/>
    <property type="match status" value="1"/>
</dbReference>
<name>A0A0B7NL90_9FUNG</name>
<feature type="domain" description="Amidohydrolase-related" evidence="11">
    <location>
        <begin position="63"/>
        <end position="434"/>
    </location>
</feature>
<dbReference type="Pfam" id="PF01979">
    <property type="entry name" value="Amidohydro_1"/>
    <property type="match status" value="1"/>
</dbReference>
<evidence type="ECO:0000256" key="1">
    <source>
        <dbReference type="ARBA" id="ARBA00010716"/>
    </source>
</evidence>
<dbReference type="GO" id="GO:0046872">
    <property type="term" value="F:metal ion binding"/>
    <property type="evidence" value="ECO:0007669"/>
    <property type="project" value="UniProtKB-KW"/>
</dbReference>
<sequence length="436" mass="46733">MPSSQISPSDKIYKIVNARLLLNHEIVKDSYLWFQNGKIIHPQNLFFSARRDADEIIDAKGLLVVPGFIDTQINGAYGIDFADYEEPVEVLKKNIDTVAKGLLQYGCTAFCPTVVSSSAAVYEKVLPLLNPRKGSATGGAEILGAHVEGPFISVLKKGAHKQDVFRTAKNGIQDFDDAYGSELKKGNKAVSIMTVAPEIEGVCDAIPDLVARGITVAMGHSACRIADAEKAVTNGANSITHLFNAMQAFHHRDPGLIGVLGAADLPIPEKANCHPAASDTSPDRTKPDPRPFYGLICDGVHVHPNSIRIAYYSHPTGAVLVTDTLSAMGLPKGDYVLGGCEIEVDEKGGAYLKGTKTLAGSTVTIDECIRNFQKFTNCPLVEAIEAATLHPARLLGIDKQKGTLNVGGDADLVFLDDSEGDIRVKRVFVAGEEVKL</sequence>
<comment type="cofactor">
    <cofactor evidence="10">
        <name>a divalent metal cation</name>
        <dbReference type="ChEBI" id="CHEBI:60240"/>
    </cofactor>
    <text evidence="10">Binds 1 divalent metal cation per subunit.</text>
</comment>
<dbReference type="Gene3D" id="2.30.40.10">
    <property type="entry name" value="Urease, subunit C, domain 1"/>
    <property type="match status" value="1"/>
</dbReference>
<feature type="binding site" evidence="10">
    <location>
        <position position="148"/>
    </location>
    <ligand>
        <name>Zn(2+)</name>
        <dbReference type="ChEBI" id="CHEBI:29105"/>
    </ligand>
</feature>
<evidence type="ECO:0000259" key="11">
    <source>
        <dbReference type="Pfam" id="PF01979"/>
    </source>
</evidence>
<dbReference type="STRING" id="35722.A0A0B7NL90"/>
<evidence type="ECO:0000256" key="3">
    <source>
        <dbReference type="ARBA" id="ARBA00018029"/>
    </source>
</evidence>
<dbReference type="AlphaFoldDB" id="A0A0B7NL90"/>
<accession>A0A0B7NL90</accession>
<dbReference type="InterPro" id="IPR011059">
    <property type="entry name" value="Metal-dep_hydrolase_composite"/>
</dbReference>
<dbReference type="InterPro" id="IPR006680">
    <property type="entry name" value="Amidohydro-rel"/>
</dbReference>
<evidence type="ECO:0000256" key="6">
    <source>
        <dbReference type="ARBA" id="ARBA00023277"/>
    </source>
</evidence>
<keyword evidence="4 10" id="KW-0479">Metal-binding</keyword>
<feature type="active site" description="Proton donor/acceptor" evidence="8">
    <location>
        <position position="323"/>
    </location>
</feature>
<keyword evidence="13" id="KW-1185">Reference proteome</keyword>
<dbReference type="InterPro" id="IPR032466">
    <property type="entry name" value="Metal_Hydrolase"/>
</dbReference>
<protein>
    <recommendedName>
        <fullName evidence="3">N-acetylglucosamine-6-phosphate deacetylase</fullName>
        <ecNumber evidence="2">3.5.1.25</ecNumber>
    </recommendedName>
</protein>
<comment type="similarity">
    <text evidence="1">Belongs to the metallo-dependent hydrolases superfamily. NagA family.</text>
</comment>
<dbReference type="PANTHER" id="PTHR11113">
    <property type="entry name" value="N-ACETYLGLUCOSAMINE-6-PHOSPHATE DEACETYLASE"/>
    <property type="match status" value="1"/>
</dbReference>
<dbReference type="GO" id="GO:0006046">
    <property type="term" value="P:N-acetylglucosamine catabolic process"/>
    <property type="evidence" value="ECO:0007669"/>
    <property type="project" value="TreeGrafter"/>
</dbReference>
<proteinExistence type="inferred from homology"/>
<keyword evidence="6" id="KW-0119">Carbohydrate metabolism</keyword>
<feature type="binding site" evidence="9">
    <location>
        <position position="252"/>
    </location>
    <ligand>
        <name>substrate</name>
    </ligand>
</feature>
<evidence type="ECO:0000313" key="13">
    <source>
        <dbReference type="Proteomes" id="UP000054107"/>
    </source>
</evidence>
<keyword evidence="5" id="KW-0378">Hydrolase</keyword>
<evidence type="ECO:0000256" key="7">
    <source>
        <dbReference type="ARBA" id="ARBA00047647"/>
    </source>
</evidence>
<dbReference type="SUPFAM" id="SSF51556">
    <property type="entry name" value="Metallo-dependent hydrolases"/>
    <property type="match status" value="1"/>
</dbReference>
<dbReference type="FunFam" id="3.20.20.140:FF:000065">
    <property type="entry name" value="N-acetylglucosamine-6-phosphate deacetylase"/>
    <property type="match status" value="1"/>
</dbReference>
<dbReference type="CDD" id="cd00854">
    <property type="entry name" value="NagA"/>
    <property type="match status" value="1"/>
</dbReference>
<feature type="binding site" evidence="10">
    <location>
        <position position="220"/>
    </location>
    <ligand>
        <name>Zn(2+)</name>
        <dbReference type="ChEBI" id="CHEBI:29105"/>
    </ligand>
</feature>
<dbReference type="GO" id="GO:0008448">
    <property type="term" value="F:N-acetylglucosamine-6-phosphate deacetylase activity"/>
    <property type="evidence" value="ECO:0007669"/>
    <property type="project" value="UniProtKB-EC"/>
</dbReference>
<feature type="binding site" evidence="9">
    <location>
        <begin position="358"/>
        <end position="360"/>
    </location>
    <ligand>
        <name>substrate</name>
    </ligand>
</feature>
<dbReference type="EMBL" id="LN733769">
    <property type="protein sequence ID" value="CEP18187.1"/>
    <property type="molecule type" value="Genomic_DNA"/>
</dbReference>
<evidence type="ECO:0000256" key="8">
    <source>
        <dbReference type="PIRSR" id="PIRSR038994-1"/>
    </source>
</evidence>
<feature type="binding site" evidence="9">
    <location>
        <begin position="244"/>
        <end position="245"/>
    </location>
    <ligand>
        <name>substrate</name>
    </ligand>
</feature>
<dbReference type="Proteomes" id="UP000054107">
    <property type="component" value="Unassembled WGS sequence"/>
</dbReference>
<evidence type="ECO:0000256" key="2">
    <source>
        <dbReference type="ARBA" id="ARBA00011899"/>
    </source>
</evidence>
<evidence type="ECO:0000256" key="9">
    <source>
        <dbReference type="PIRSR" id="PIRSR038994-2"/>
    </source>
</evidence>
<feature type="binding site" evidence="10">
    <location>
        <position position="241"/>
    </location>
    <ligand>
        <name>Zn(2+)</name>
        <dbReference type="ChEBI" id="CHEBI:29105"/>
    </ligand>
</feature>